<sequence length="111" mass="12520">MSILNDHAIRRDAREVAADVLEWQATAEEWAEIAQLVTAAIEAWEAQDWPALERATVALELASPLRATRMGDERRVTSSISEPVRERVNRLVHGPEDDTPPTEPERPEQAR</sequence>
<organism evidence="3 4">
    <name type="scientific">Kibdelosporangium aridum</name>
    <dbReference type="NCBI Taxonomy" id="2030"/>
    <lineage>
        <taxon>Bacteria</taxon>
        <taxon>Bacillati</taxon>
        <taxon>Actinomycetota</taxon>
        <taxon>Actinomycetes</taxon>
        <taxon>Pseudonocardiales</taxon>
        <taxon>Pseudonocardiaceae</taxon>
        <taxon>Kibdelosporangium</taxon>
    </lineage>
</organism>
<dbReference type="InterPro" id="IPR046924">
    <property type="entry name" value="CATASP"/>
</dbReference>
<gene>
    <name evidence="3" type="ORF">DMH04_14160</name>
</gene>
<feature type="domain" description="CATRA-Associated Small Protein" evidence="2">
    <location>
        <begin position="12"/>
        <end position="98"/>
    </location>
</feature>
<dbReference type="EMBL" id="QHKI01000009">
    <property type="protein sequence ID" value="RSM86307.1"/>
    <property type="molecule type" value="Genomic_DNA"/>
</dbReference>
<evidence type="ECO:0000259" key="2">
    <source>
        <dbReference type="Pfam" id="PF20271"/>
    </source>
</evidence>
<dbReference type="OrthoDB" id="3693315at2"/>
<reference evidence="3 4" key="1">
    <citation type="submission" date="2018-05" db="EMBL/GenBank/DDBJ databases">
        <title>Evolution of GPA BGCs.</title>
        <authorList>
            <person name="Waglechner N."/>
            <person name="Wright G.D."/>
        </authorList>
    </citation>
    <scope>NUCLEOTIDE SEQUENCE [LARGE SCALE GENOMIC DNA]</scope>
    <source>
        <strain evidence="3 4">A82846</strain>
    </source>
</reference>
<feature type="compositionally biased region" description="Basic and acidic residues" evidence="1">
    <location>
        <begin position="83"/>
        <end position="96"/>
    </location>
</feature>
<evidence type="ECO:0000313" key="3">
    <source>
        <dbReference type="EMBL" id="RSM86307.1"/>
    </source>
</evidence>
<dbReference type="AlphaFoldDB" id="A0A428ZDZ8"/>
<accession>A0A428ZDZ8</accession>
<dbReference type="Pfam" id="PF20271">
    <property type="entry name" value="CATASP"/>
    <property type="match status" value="1"/>
</dbReference>
<comment type="caution">
    <text evidence="3">The sequence shown here is derived from an EMBL/GenBank/DDBJ whole genome shotgun (WGS) entry which is preliminary data.</text>
</comment>
<feature type="region of interest" description="Disordered" evidence="1">
    <location>
        <begin position="70"/>
        <end position="111"/>
    </location>
</feature>
<proteinExistence type="predicted"/>
<name>A0A428ZDZ8_KIBAR</name>
<dbReference type="RefSeq" id="WP_037256221.1">
    <property type="nucleotide sequence ID" value="NZ_QHKI01000009.1"/>
</dbReference>
<evidence type="ECO:0000313" key="4">
    <source>
        <dbReference type="Proteomes" id="UP000287547"/>
    </source>
</evidence>
<dbReference type="Proteomes" id="UP000287547">
    <property type="component" value="Unassembled WGS sequence"/>
</dbReference>
<evidence type="ECO:0000256" key="1">
    <source>
        <dbReference type="SAM" id="MobiDB-lite"/>
    </source>
</evidence>
<protein>
    <recommendedName>
        <fullName evidence="2">CATRA-Associated Small Protein domain-containing protein</fullName>
    </recommendedName>
</protein>